<feature type="region of interest" description="Disordered" evidence="1">
    <location>
        <begin position="410"/>
        <end position="816"/>
    </location>
</feature>
<evidence type="ECO:0000313" key="2">
    <source>
        <dbReference type="EMBL" id="KAG7362132.1"/>
    </source>
</evidence>
<feature type="compositionally biased region" description="Polar residues" evidence="1">
    <location>
        <begin position="362"/>
        <end position="383"/>
    </location>
</feature>
<sequence length="816" mass="92415">MSSRPSLERRLSDEDMAEITDVLQDNSPVNGRQSEKLRNNNSEHDATVALTVEGDYDEDDESVNRTDDVAALSKTSKLAVSASVAESSSIKNGPKKKEGLPDMYWLNTPEQWTIKQDDDGDKHVKITCPEEVDFWRHTLHGFVKDDGPFYWKFVYGDFEARLTIKGKFHYLYDMAGIMVRQNEDHWMTCGVTNFQDNLQSRFHKHQAKHLYVSTTFTRGKSDWSTHRAMQKKTHKSSVFHVWVRRIGAVIECYYSLDNDLWIKVREGVLAPGVRKLRVGMMCTAPESAGFSVIFSDFMVRGGEKMPEDQIDNLVYKTNGAFFVGMLDKQEVERRKERDKQRMLKRVKAQKRHDNQNKKSHQKPTQTRQQPASHTRSFETNTLYETDDGDHTRMKTAAVAPTRRAVIALPVKKKQSEIPTKHIIPAAKPAREIPKERPTNPYAVESPPLQQQQQQQQPPRQDHSTSSSAEDAPLPVKKPMANPYATRPIPPPRKAPLPNKNSLPPNKQKAIGRSTNDNVKNNNVKNPLPGSAPVRNEFSGKSLRKASINEPSGKLSKFSDHLGNPLRKKSEIGRRRPSTPHGVPARSQSDAGPQRRRPPPPAREYDDREAPKRRKSWFSFGIPKQKKSQEQKSIKRSFRGLLQRNRSGKEKLVSTGSGNVQPTMDTSHTEVQGEPQERPKRPSKLGPAMPQRRLSDDGDANSFGEENTGVDDSPPKRPVRQPSIEDDTDLLSSDGEAQGNKSKAEPKEKKSKKKKKKKKGQSGSNGSILETTPTDIDKKKKKKRKKSHRKREELGTISADSEKEVNKTKSKIKKKKT</sequence>
<dbReference type="Pfam" id="PF07081">
    <property type="entry name" value="DUF1349"/>
    <property type="match status" value="1"/>
</dbReference>
<feature type="compositionally biased region" description="Basic residues" evidence="1">
    <location>
        <begin position="778"/>
        <end position="788"/>
    </location>
</feature>
<proteinExistence type="predicted"/>
<accession>A0A9K3LHF1</accession>
<dbReference type="InterPro" id="IPR009784">
    <property type="entry name" value="DUF1349"/>
</dbReference>
<gene>
    <name evidence="2" type="ORF">IV203_025798</name>
</gene>
<evidence type="ECO:0000256" key="1">
    <source>
        <dbReference type="SAM" id="MobiDB-lite"/>
    </source>
</evidence>
<dbReference type="EMBL" id="JAGRRH010000012">
    <property type="protein sequence ID" value="KAG7362132.1"/>
    <property type="molecule type" value="Genomic_DNA"/>
</dbReference>
<feature type="compositionally biased region" description="Polar residues" evidence="1">
    <location>
        <begin position="23"/>
        <end position="32"/>
    </location>
</feature>
<feature type="region of interest" description="Disordered" evidence="1">
    <location>
        <begin position="332"/>
        <end position="398"/>
    </location>
</feature>
<feature type="compositionally biased region" description="Low complexity" evidence="1">
    <location>
        <begin position="515"/>
        <end position="525"/>
    </location>
</feature>
<feature type="compositionally biased region" description="Basic residues" evidence="1">
    <location>
        <begin position="807"/>
        <end position="816"/>
    </location>
</feature>
<feature type="compositionally biased region" description="Low complexity" evidence="1">
    <location>
        <begin position="446"/>
        <end position="458"/>
    </location>
</feature>
<dbReference type="PANTHER" id="PTHR35332">
    <property type="entry name" value="REGULATION OF ENOLASE PROTEIN 1"/>
    <property type="match status" value="1"/>
</dbReference>
<name>A0A9K3LHF1_9STRA</name>
<dbReference type="AlphaFoldDB" id="A0A9K3LHF1"/>
<feature type="compositionally biased region" description="Basic residues" evidence="1">
    <location>
        <begin position="748"/>
        <end position="759"/>
    </location>
</feature>
<keyword evidence="3" id="KW-1185">Reference proteome</keyword>
<feature type="compositionally biased region" description="Basic and acidic residues" evidence="1">
    <location>
        <begin position="1"/>
        <end position="13"/>
    </location>
</feature>
<organism evidence="2 3">
    <name type="scientific">Nitzschia inconspicua</name>
    <dbReference type="NCBI Taxonomy" id="303405"/>
    <lineage>
        <taxon>Eukaryota</taxon>
        <taxon>Sar</taxon>
        <taxon>Stramenopiles</taxon>
        <taxon>Ochrophyta</taxon>
        <taxon>Bacillariophyta</taxon>
        <taxon>Bacillariophyceae</taxon>
        <taxon>Bacillariophycidae</taxon>
        <taxon>Bacillariales</taxon>
        <taxon>Bacillariaceae</taxon>
        <taxon>Nitzschia</taxon>
    </lineage>
</organism>
<dbReference type="Proteomes" id="UP000693970">
    <property type="component" value="Unassembled WGS sequence"/>
</dbReference>
<feature type="compositionally biased region" description="Basic and acidic residues" evidence="1">
    <location>
        <begin position="332"/>
        <end position="341"/>
    </location>
</feature>
<comment type="caution">
    <text evidence="2">The sequence shown here is derived from an EMBL/GenBank/DDBJ whole genome shotgun (WGS) entry which is preliminary data.</text>
</comment>
<dbReference type="PANTHER" id="PTHR35332:SF2">
    <property type="entry name" value="REGULATION OF ENOLASE PROTEIN 1"/>
    <property type="match status" value="1"/>
</dbReference>
<feature type="region of interest" description="Disordered" evidence="1">
    <location>
        <begin position="1"/>
        <end position="47"/>
    </location>
</feature>
<protein>
    <submittedName>
        <fullName evidence="2">Uncharacterized protein</fullName>
    </submittedName>
</protein>
<feature type="compositionally biased region" description="Basic and acidic residues" evidence="1">
    <location>
        <begin position="33"/>
        <end position="46"/>
    </location>
</feature>
<feature type="compositionally biased region" description="Polar residues" evidence="1">
    <location>
        <begin position="653"/>
        <end position="669"/>
    </location>
</feature>
<feature type="compositionally biased region" description="Basic and acidic residues" evidence="1">
    <location>
        <begin position="789"/>
        <end position="806"/>
    </location>
</feature>
<feature type="compositionally biased region" description="Low complexity" evidence="1">
    <location>
        <begin position="495"/>
        <end position="508"/>
    </location>
</feature>
<feature type="compositionally biased region" description="Basic and acidic residues" evidence="1">
    <location>
        <begin position="428"/>
        <end position="437"/>
    </location>
</feature>
<dbReference type="OrthoDB" id="42525at2759"/>
<evidence type="ECO:0000313" key="3">
    <source>
        <dbReference type="Proteomes" id="UP000693970"/>
    </source>
</evidence>
<reference evidence="2" key="1">
    <citation type="journal article" date="2021" name="Sci. Rep.">
        <title>Diploid genomic architecture of Nitzschia inconspicua, an elite biomass production diatom.</title>
        <authorList>
            <person name="Oliver A."/>
            <person name="Podell S."/>
            <person name="Pinowska A."/>
            <person name="Traller J.C."/>
            <person name="Smith S.R."/>
            <person name="McClure R."/>
            <person name="Beliaev A."/>
            <person name="Bohutskyi P."/>
            <person name="Hill E.A."/>
            <person name="Rabines A."/>
            <person name="Zheng H."/>
            <person name="Allen L.Z."/>
            <person name="Kuo A."/>
            <person name="Grigoriev I.V."/>
            <person name="Allen A.E."/>
            <person name="Hazlebeck D."/>
            <person name="Allen E.E."/>
        </authorList>
    </citation>
    <scope>NUCLEOTIDE SEQUENCE</scope>
    <source>
        <strain evidence="2">Hildebrandi</strain>
    </source>
</reference>
<reference evidence="2" key="2">
    <citation type="submission" date="2021-04" db="EMBL/GenBank/DDBJ databases">
        <authorList>
            <person name="Podell S."/>
        </authorList>
    </citation>
    <scope>NUCLEOTIDE SEQUENCE</scope>
    <source>
        <strain evidence="2">Hildebrandi</strain>
    </source>
</reference>
<feature type="compositionally biased region" description="Polar residues" evidence="1">
    <location>
        <begin position="760"/>
        <end position="773"/>
    </location>
</feature>